<evidence type="ECO:0000313" key="4">
    <source>
        <dbReference type="Proteomes" id="UP000050535"/>
    </source>
</evidence>
<proteinExistence type="inferred from homology"/>
<keyword evidence="4" id="KW-1185">Reference proteome</keyword>
<dbReference type="Pfam" id="PF03091">
    <property type="entry name" value="CutA1"/>
    <property type="match status" value="1"/>
</dbReference>
<dbReference type="Proteomes" id="UP000050535">
    <property type="component" value="Unassembled WGS sequence"/>
</dbReference>
<name>A0A0N8HZQ9_9EURY</name>
<dbReference type="InterPro" id="IPR004323">
    <property type="entry name" value="Ion_tolerance_CutA"/>
</dbReference>
<sequence>MSPIAVSIGVPDEDDARELSRTLVEERIAAGTRTTSGLSHYRWAGSVHERTYWTVTAFTTSDQLDLLYELVDGMHDDDLPGITYTEIDASEAYLDWIDDGTGRDGD</sequence>
<dbReference type="EMBL" id="LGUC01000001">
    <property type="protein sequence ID" value="KPN30195.1"/>
    <property type="molecule type" value="Genomic_DNA"/>
</dbReference>
<comment type="caution">
    <text evidence="3">The sequence shown here is derived from an EMBL/GenBank/DDBJ whole genome shotgun (WGS) entry which is preliminary data.</text>
</comment>
<dbReference type="RefSeq" id="WP_054583259.1">
    <property type="nucleotide sequence ID" value="NZ_LGUC01000001.1"/>
</dbReference>
<dbReference type="InterPro" id="IPR011322">
    <property type="entry name" value="N-reg_PII-like_a/b"/>
</dbReference>
<dbReference type="PANTHER" id="PTHR23419">
    <property type="entry name" value="DIVALENT CATION TOLERANCE CUTA-RELATED"/>
    <property type="match status" value="1"/>
</dbReference>
<comment type="similarity">
    <text evidence="1">Belongs to the CutA family.</text>
</comment>
<dbReference type="OrthoDB" id="8015at2157"/>
<organism evidence="3 4">
    <name type="scientific">Halolamina pelagica</name>
    <dbReference type="NCBI Taxonomy" id="699431"/>
    <lineage>
        <taxon>Archaea</taxon>
        <taxon>Methanobacteriati</taxon>
        <taxon>Methanobacteriota</taxon>
        <taxon>Stenosarchaea group</taxon>
        <taxon>Halobacteria</taxon>
        <taxon>Halobacteriales</taxon>
        <taxon>Haloferacaceae</taxon>
    </lineage>
</organism>
<evidence type="ECO:0000256" key="2">
    <source>
        <dbReference type="ARBA" id="ARBA00022490"/>
    </source>
</evidence>
<dbReference type="SUPFAM" id="SSF54913">
    <property type="entry name" value="GlnB-like"/>
    <property type="match status" value="1"/>
</dbReference>
<evidence type="ECO:0000313" key="3">
    <source>
        <dbReference type="EMBL" id="KPN30195.1"/>
    </source>
</evidence>
<reference evidence="4" key="1">
    <citation type="submission" date="2013-11" db="EMBL/GenBank/DDBJ databases">
        <authorList>
            <person name="Hoang H.T."/>
            <person name="Killian M.L."/>
            <person name="Madson D.M."/>
            <person name="Arruda P.H.E."/>
            <person name="Sun D."/>
            <person name="Schwartz K.J."/>
            <person name="Yoon K."/>
        </authorList>
    </citation>
    <scope>NUCLEOTIDE SEQUENCE [LARGE SCALE GENOMIC DNA]</scope>
    <source>
        <strain evidence="4">CDK2</strain>
    </source>
</reference>
<dbReference type="STRING" id="699431.SY89_00921"/>
<dbReference type="InterPro" id="IPR015867">
    <property type="entry name" value="N-reg_PII/ATP_PRibTrfase_C"/>
</dbReference>
<gene>
    <name evidence="3" type="primary">cutA</name>
    <name evidence="3" type="ORF">SY89_00921</name>
</gene>
<evidence type="ECO:0000256" key="1">
    <source>
        <dbReference type="ARBA" id="ARBA00010169"/>
    </source>
</evidence>
<dbReference type="GO" id="GO:0005507">
    <property type="term" value="F:copper ion binding"/>
    <property type="evidence" value="ECO:0007669"/>
    <property type="project" value="TreeGrafter"/>
</dbReference>
<dbReference type="Gene3D" id="3.30.70.120">
    <property type="match status" value="1"/>
</dbReference>
<keyword evidence="2" id="KW-0963">Cytoplasm</keyword>
<protein>
    <submittedName>
        <fullName evidence="3">Divalent-cation tolerance protein CutA</fullName>
    </submittedName>
</protein>
<dbReference type="PANTHER" id="PTHR23419:SF8">
    <property type="entry name" value="FI09726P"/>
    <property type="match status" value="1"/>
</dbReference>
<dbReference type="AlphaFoldDB" id="A0A0N8HZQ9"/>
<accession>A0A0N8HZQ9</accession>
<dbReference type="GO" id="GO:0010038">
    <property type="term" value="P:response to metal ion"/>
    <property type="evidence" value="ECO:0007669"/>
    <property type="project" value="InterPro"/>
</dbReference>